<evidence type="ECO:0000256" key="2">
    <source>
        <dbReference type="ARBA" id="ARBA00007878"/>
    </source>
</evidence>
<evidence type="ECO:0000259" key="10">
    <source>
        <dbReference type="Pfam" id="PF00483"/>
    </source>
</evidence>
<dbReference type="InterPro" id="IPR029044">
    <property type="entry name" value="Nucleotide-diphossugar_trans"/>
</dbReference>
<reference evidence="13" key="1">
    <citation type="journal article" date="2018" name="Nat. Microbiol.">
        <title>Leveraging single-cell genomics to expand the fungal tree of life.</title>
        <authorList>
            <person name="Ahrendt S.R."/>
            <person name="Quandt C.A."/>
            <person name="Ciobanu D."/>
            <person name="Clum A."/>
            <person name="Salamov A."/>
            <person name="Andreopoulos B."/>
            <person name="Cheng J.F."/>
            <person name="Woyke T."/>
            <person name="Pelin A."/>
            <person name="Henrissat B."/>
            <person name="Reynolds N.K."/>
            <person name="Benny G.L."/>
            <person name="Smith M.E."/>
            <person name="James T.Y."/>
            <person name="Grigoriev I.V."/>
        </authorList>
    </citation>
    <scope>NUCLEOTIDE SEQUENCE [LARGE SCALE GENOMIC DNA]</scope>
</reference>
<dbReference type="GO" id="GO:0002183">
    <property type="term" value="P:cytoplasmic translational initiation"/>
    <property type="evidence" value="ECO:0007669"/>
    <property type="project" value="TreeGrafter"/>
</dbReference>
<evidence type="ECO:0000256" key="1">
    <source>
        <dbReference type="ARBA" id="ARBA00004514"/>
    </source>
</evidence>
<protein>
    <recommendedName>
        <fullName evidence="6">Translation initiation factor eIF2B subunit gamma</fullName>
    </recommendedName>
    <alternativeName>
        <fullName evidence="7">eIF2B GDP-GTP exchange factor subunit gamma</fullName>
    </alternativeName>
</protein>
<dbReference type="AlphaFoldDB" id="A0A4V1IYJ5"/>
<keyword evidence="5" id="KW-0648">Protein biosynthesis</keyword>
<keyword evidence="12" id="KW-0808">Transferase</keyword>
<dbReference type="GO" id="GO:0016740">
    <property type="term" value="F:transferase activity"/>
    <property type="evidence" value="ECO:0007669"/>
    <property type="project" value="UniProtKB-KW"/>
</dbReference>
<dbReference type="InterPro" id="IPR005835">
    <property type="entry name" value="NTP_transferase_dom"/>
</dbReference>
<evidence type="ECO:0000256" key="9">
    <source>
        <dbReference type="ARBA" id="ARBA00046432"/>
    </source>
</evidence>
<evidence type="ECO:0000313" key="13">
    <source>
        <dbReference type="Proteomes" id="UP000267251"/>
    </source>
</evidence>
<proteinExistence type="inferred from homology"/>
<evidence type="ECO:0000256" key="3">
    <source>
        <dbReference type="ARBA" id="ARBA00022490"/>
    </source>
</evidence>
<dbReference type="CDD" id="cd04652">
    <property type="entry name" value="LbH_eIF2B_gamma_C"/>
    <property type="match status" value="1"/>
</dbReference>
<dbReference type="PANTHER" id="PTHR45989">
    <property type="entry name" value="TRANSLATION INITIATION FACTOR EIF-2B SUBUNIT GAMMA"/>
    <property type="match status" value="1"/>
</dbReference>
<dbReference type="Pfam" id="PF25084">
    <property type="entry name" value="LbH_EIF2B"/>
    <property type="match status" value="1"/>
</dbReference>
<evidence type="ECO:0000256" key="8">
    <source>
        <dbReference type="ARBA" id="ARBA00045373"/>
    </source>
</evidence>
<dbReference type="InterPro" id="IPR051960">
    <property type="entry name" value="eIF2B_gamma"/>
</dbReference>
<name>A0A4V1IYJ5_9FUNG</name>
<accession>A0A4V1IYJ5</accession>
<dbReference type="GO" id="GO:0005829">
    <property type="term" value="C:cytosol"/>
    <property type="evidence" value="ECO:0007669"/>
    <property type="project" value="UniProtKB-SubCell"/>
</dbReference>
<dbReference type="GO" id="GO:0003743">
    <property type="term" value="F:translation initiation factor activity"/>
    <property type="evidence" value="ECO:0007669"/>
    <property type="project" value="UniProtKB-KW"/>
</dbReference>
<dbReference type="GO" id="GO:0005085">
    <property type="term" value="F:guanyl-nucleotide exchange factor activity"/>
    <property type="evidence" value="ECO:0007669"/>
    <property type="project" value="TreeGrafter"/>
</dbReference>
<evidence type="ECO:0000256" key="7">
    <source>
        <dbReference type="ARBA" id="ARBA00044229"/>
    </source>
</evidence>
<gene>
    <name evidence="12" type="ORF">BJ684DRAFT_14914</name>
</gene>
<dbReference type="Gene3D" id="2.160.10.10">
    <property type="entry name" value="Hexapeptide repeat proteins"/>
    <property type="match status" value="1"/>
</dbReference>
<evidence type="ECO:0000256" key="4">
    <source>
        <dbReference type="ARBA" id="ARBA00022540"/>
    </source>
</evidence>
<evidence type="ECO:0000313" key="12">
    <source>
        <dbReference type="EMBL" id="RKP14779.1"/>
    </source>
</evidence>
<dbReference type="SUPFAM" id="SSF53448">
    <property type="entry name" value="Nucleotide-diphospho-sugar transferases"/>
    <property type="match status" value="1"/>
</dbReference>
<dbReference type="PANTHER" id="PTHR45989:SF1">
    <property type="entry name" value="TRANSLATION INITIATION FACTOR EIF-2B SUBUNIT GAMMA"/>
    <property type="match status" value="1"/>
</dbReference>
<feature type="domain" description="Nucleotidyl transferase" evidence="10">
    <location>
        <begin position="25"/>
        <end position="157"/>
    </location>
</feature>
<dbReference type="InterPro" id="IPR056764">
    <property type="entry name" value="LbH_EIF2B3/5"/>
</dbReference>
<dbReference type="EMBL" id="KZ987792">
    <property type="protein sequence ID" value="RKP14779.1"/>
    <property type="molecule type" value="Genomic_DNA"/>
</dbReference>
<comment type="function">
    <text evidence="8">Acts as a component of the translation initiation factor 2B (eIF2B) complex, which catalyzes the exchange of GDP for GTP on the eukaryotic initiation factor 2 (eIF2) complex gamma subunit. Its guanine nucleotide exchange factor activity is repressed when bound to eIF2 complex phosphorylated on the alpha subunit, thereby limiting the amount of methionyl-initiator methionine tRNA available to the ribosome and consequently global translation is repressed.</text>
</comment>
<dbReference type="GO" id="GO:0005851">
    <property type="term" value="C:eukaryotic translation initiation factor 2B complex"/>
    <property type="evidence" value="ECO:0007669"/>
    <property type="project" value="TreeGrafter"/>
</dbReference>
<dbReference type="OrthoDB" id="10250549at2759"/>
<dbReference type="Pfam" id="PF00483">
    <property type="entry name" value="NTP_transferase"/>
    <property type="match status" value="1"/>
</dbReference>
<keyword evidence="4" id="KW-0396">Initiation factor</keyword>
<sequence>MLFFDETKANSTSNRQPRIPEFQGVILAGQGNNLSVLPEHPSLLPKALLPVAGRPMVCYPIEWLEKAGVLDIIIVAHGPAGPRISHALKSAYTGAAEVKVISLDGPAMGTADALIQIRDKLKHDIVVVGCDLITDVNSTAFLDHHRVASPSLTALFYQPRWEAGTPPKDNPFASLVGVEGRTGRLVMASSPDEDEISLRTSLLWKYPCVDLYTQLQDAHAYVMQRWVLDFVADRPKIISLREDLLPLLAKAQYKRGMSKGLDVGKYIDESMTDVVMEGLKLSSTSESPVDETSTLQPSCMAYIARRAEDGLTYRANTLLTFTEVNRHLIREWAGERVSRNTELSVRTQIGLDSLVGDGSKVEERSSIKRSILGSGCILGKGCKVVNTILMDNVILDDNVKLDGCIVADGARIGEKTSLRDCLVGPNAVVPKETQEKNEEFEREGR</sequence>
<organism evidence="12 13">
    <name type="scientific">Piptocephalis cylindrospora</name>
    <dbReference type="NCBI Taxonomy" id="1907219"/>
    <lineage>
        <taxon>Eukaryota</taxon>
        <taxon>Fungi</taxon>
        <taxon>Fungi incertae sedis</taxon>
        <taxon>Zoopagomycota</taxon>
        <taxon>Zoopagomycotina</taxon>
        <taxon>Zoopagomycetes</taxon>
        <taxon>Zoopagales</taxon>
        <taxon>Piptocephalidaceae</taxon>
        <taxon>Piptocephalis</taxon>
    </lineage>
</organism>
<dbReference type="Gene3D" id="3.90.550.10">
    <property type="entry name" value="Spore Coat Polysaccharide Biosynthesis Protein SpsA, Chain A"/>
    <property type="match status" value="1"/>
</dbReference>
<comment type="subunit">
    <text evidence="9">Component of the translation initiation factor 2B (eIF2B) complex which is a heterodecamer of two sets of five different subunits: alpha, beta, gamma, delta and epsilon. Subunits alpha, beta and delta comprise a regulatory subcomplex and subunits epsilon and gamma comprise a catalytic subcomplex. Within the complex, the hexameric regulatory complex resides at the center, with the two heterodimeric catalytic subcomplexes bound on opposite sides.</text>
</comment>
<comment type="subcellular location">
    <subcellularLocation>
        <location evidence="1">Cytoplasm</location>
        <location evidence="1">Cytosol</location>
    </subcellularLocation>
</comment>
<feature type="domain" description="EIF2B subunit epsilon/gamma LbH" evidence="11">
    <location>
        <begin position="339"/>
        <end position="433"/>
    </location>
</feature>
<keyword evidence="13" id="KW-1185">Reference proteome</keyword>
<comment type="similarity">
    <text evidence="2">Belongs to the eIF-2B gamma/epsilon subunits family.</text>
</comment>
<evidence type="ECO:0000256" key="5">
    <source>
        <dbReference type="ARBA" id="ARBA00022917"/>
    </source>
</evidence>
<evidence type="ECO:0000256" key="6">
    <source>
        <dbReference type="ARBA" id="ARBA00044196"/>
    </source>
</evidence>
<evidence type="ECO:0000259" key="11">
    <source>
        <dbReference type="Pfam" id="PF25084"/>
    </source>
</evidence>
<dbReference type="Proteomes" id="UP000267251">
    <property type="component" value="Unassembled WGS sequence"/>
</dbReference>
<keyword evidence="3" id="KW-0963">Cytoplasm</keyword>